<reference evidence="2 5" key="2">
    <citation type="submission" date="2019-07" db="EMBL/GenBank/DDBJ databases">
        <title>Whole genome shotgun sequence of Myxococcus fulvus NBRC 100333.</title>
        <authorList>
            <person name="Hosoyama A."/>
            <person name="Uohara A."/>
            <person name="Ohji S."/>
            <person name="Ichikawa N."/>
        </authorList>
    </citation>
    <scope>NUCLEOTIDE SEQUENCE [LARGE SCALE GENOMIC DNA]</scope>
    <source>
        <strain evidence="2 5">NBRC 100333</strain>
    </source>
</reference>
<evidence type="ECO:0000256" key="1">
    <source>
        <dbReference type="SAM" id="MobiDB-lite"/>
    </source>
</evidence>
<dbReference type="EMBL" id="BJXR01000044">
    <property type="protein sequence ID" value="GEN11197.1"/>
    <property type="molecule type" value="Genomic_DNA"/>
</dbReference>
<evidence type="ECO:0000313" key="3">
    <source>
        <dbReference type="EMBL" id="SEU39422.1"/>
    </source>
</evidence>
<proteinExistence type="predicted"/>
<dbReference type="AlphaFoldDB" id="A0A511TAS2"/>
<dbReference type="OrthoDB" id="5525145at2"/>
<gene>
    <name evidence="2" type="ORF">MFU01_62340</name>
    <name evidence="3" type="ORF">SAMN05443572_11446</name>
</gene>
<sequence>MAKDPRRQPVTQPAEDFYGRPTGPRGEPAPREEREPPRVPPSAPDDDAPERRGRAQPIDPAERTPEAILDDIPDGDGPRSDAGTNPLPDLYWTAFPGSLEEEKD</sequence>
<evidence type="ECO:0000313" key="2">
    <source>
        <dbReference type="EMBL" id="GEN11197.1"/>
    </source>
</evidence>
<evidence type="ECO:0000313" key="5">
    <source>
        <dbReference type="Proteomes" id="UP000321514"/>
    </source>
</evidence>
<comment type="caution">
    <text evidence="2">The sequence shown here is derived from an EMBL/GenBank/DDBJ whole genome shotgun (WGS) entry which is preliminary data.</text>
</comment>
<accession>A0A511TAS2</accession>
<reference evidence="3 4" key="1">
    <citation type="submission" date="2016-10" db="EMBL/GenBank/DDBJ databases">
        <authorList>
            <person name="Varghese N."/>
            <person name="Submissions S."/>
        </authorList>
    </citation>
    <scope>NUCLEOTIDE SEQUENCE [LARGE SCALE GENOMIC DNA]</scope>
    <source>
        <strain evidence="3 4">DSM 16525</strain>
    </source>
</reference>
<feature type="compositionally biased region" description="Basic and acidic residues" evidence="1">
    <location>
        <begin position="28"/>
        <end position="37"/>
    </location>
</feature>
<protein>
    <submittedName>
        <fullName evidence="2">Uncharacterized protein</fullName>
    </submittedName>
</protein>
<dbReference type="EMBL" id="FOIB01000014">
    <property type="protein sequence ID" value="SEU39422.1"/>
    <property type="molecule type" value="Genomic_DNA"/>
</dbReference>
<organism evidence="2 5">
    <name type="scientific">Myxococcus fulvus</name>
    <dbReference type="NCBI Taxonomy" id="33"/>
    <lineage>
        <taxon>Bacteria</taxon>
        <taxon>Pseudomonadati</taxon>
        <taxon>Myxococcota</taxon>
        <taxon>Myxococcia</taxon>
        <taxon>Myxococcales</taxon>
        <taxon>Cystobacterineae</taxon>
        <taxon>Myxococcaceae</taxon>
        <taxon>Myxococcus</taxon>
    </lineage>
</organism>
<dbReference type="RefSeq" id="WP_046717153.1">
    <property type="nucleotide sequence ID" value="NZ_BJXR01000044.1"/>
</dbReference>
<name>A0A511TAS2_MYXFU</name>
<evidence type="ECO:0000313" key="4">
    <source>
        <dbReference type="Proteomes" id="UP000183760"/>
    </source>
</evidence>
<keyword evidence="4" id="KW-1185">Reference proteome</keyword>
<dbReference type="Proteomes" id="UP000321514">
    <property type="component" value="Unassembled WGS sequence"/>
</dbReference>
<feature type="region of interest" description="Disordered" evidence="1">
    <location>
        <begin position="1"/>
        <end position="104"/>
    </location>
</feature>
<dbReference type="Proteomes" id="UP000183760">
    <property type="component" value="Unassembled WGS sequence"/>
</dbReference>
<dbReference type="STRING" id="1334629.MFUL124B02_42660"/>